<keyword evidence="3" id="KW-1185">Reference proteome</keyword>
<organism evidence="2 3">
    <name type="scientific">Xenorhabdus yunnanensis</name>
    <dbReference type="NCBI Taxonomy" id="3025878"/>
    <lineage>
        <taxon>Bacteria</taxon>
        <taxon>Pseudomonadati</taxon>
        <taxon>Pseudomonadota</taxon>
        <taxon>Gammaproteobacteria</taxon>
        <taxon>Enterobacterales</taxon>
        <taxon>Morganellaceae</taxon>
        <taxon>Xenorhabdus</taxon>
    </lineage>
</organism>
<protein>
    <recommendedName>
        <fullName evidence="4">RHS repeat-associated core domain-containing protein</fullName>
    </recommendedName>
</protein>
<gene>
    <name evidence="2" type="ORF">PSI23_22105</name>
</gene>
<proteinExistence type="predicted"/>
<evidence type="ECO:0000313" key="3">
    <source>
        <dbReference type="Proteomes" id="UP001217178"/>
    </source>
</evidence>
<dbReference type="EMBL" id="JAQRFI010000250">
    <property type="protein sequence ID" value="MDC9591887.1"/>
    <property type="molecule type" value="Genomic_DNA"/>
</dbReference>
<reference evidence="2 3" key="1">
    <citation type="submission" date="2023-02" db="EMBL/GenBank/DDBJ databases">
        <title>Entomopathogenic bacteria.</title>
        <authorList>
            <person name="Machado R.A."/>
        </authorList>
    </citation>
    <scope>NUCLEOTIDE SEQUENCE [LARGE SCALE GENOMIC DNA]</scope>
    <source>
        <strain evidence="2 3">XENO-10</strain>
    </source>
</reference>
<feature type="region of interest" description="Disordered" evidence="1">
    <location>
        <begin position="11"/>
        <end position="32"/>
    </location>
</feature>
<name>A0ABT5LL91_9GAMM</name>
<accession>A0ABT5LL91</accession>
<evidence type="ECO:0008006" key="4">
    <source>
        <dbReference type="Google" id="ProtNLM"/>
    </source>
</evidence>
<comment type="caution">
    <text evidence="2">The sequence shown here is derived from an EMBL/GenBank/DDBJ whole genome shotgun (WGS) entry which is preliminary data.</text>
</comment>
<dbReference type="Proteomes" id="UP001217178">
    <property type="component" value="Unassembled WGS sequence"/>
</dbReference>
<feature type="compositionally biased region" description="Gly residues" evidence="1">
    <location>
        <begin position="22"/>
        <end position="32"/>
    </location>
</feature>
<feature type="non-terminal residue" evidence="2">
    <location>
        <position position="32"/>
    </location>
</feature>
<evidence type="ECO:0000313" key="2">
    <source>
        <dbReference type="EMBL" id="MDC9591887.1"/>
    </source>
</evidence>
<sequence length="32" mass="3270">MGGVNPYSYVHNPANWTDPLGLAGGVGNKGEP</sequence>
<dbReference type="RefSeq" id="WP_273557058.1">
    <property type="nucleotide sequence ID" value="NZ_JAQRFI010000250.1"/>
</dbReference>
<evidence type="ECO:0000256" key="1">
    <source>
        <dbReference type="SAM" id="MobiDB-lite"/>
    </source>
</evidence>